<dbReference type="PANTHER" id="PTHR13847:SF261">
    <property type="entry name" value="FAD-DEPENDENT OXIDOREDUCTASE FAMILY PROTEIN"/>
    <property type="match status" value="1"/>
</dbReference>
<evidence type="ECO:0000313" key="3">
    <source>
        <dbReference type="RefSeq" id="XP_071912086.1"/>
    </source>
</evidence>
<evidence type="ECO:0000313" key="2">
    <source>
        <dbReference type="Proteomes" id="UP001652660"/>
    </source>
</evidence>
<name>A0ABM4UXT2_COFAR</name>
<keyword evidence="2" id="KW-1185">Reference proteome</keyword>
<dbReference type="Pfam" id="PF01266">
    <property type="entry name" value="DAO"/>
    <property type="match status" value="1"/>
</dbReference>
<evidence type="ECO:0000259" key="1">
    <source>
        <dbReference type="Pfam" id="PF01266"/>
    </source>
</evidence>
<sequence length="483" mass="53399">MIFKEEGKKKEKHNNFEHRSKIMFPCQFVASPSSSAVPTLATSFLWGIRKPLPPIFFSCPSSSSSSTSLRFSSSLPQQPLRCAVLGAGFAGLSVAWHLLQHGSRDLPLLVDIYDEVGIGGGASGVAGGLLHPYSPKVKLLWRAEECWNESLNLIRIAERAKQSKVLNTERPEAVQSMNFSIIRRRGILRPAVSLKNINIMDHNAENCLASCRIESMDKHAAENLVPGLSVPLNVAFHMPEALNVHSQYYLEALYLACQNSVAEMLNLGVAPRELNFYKTSVGSLLEFAGEYNAVVICLGARAAFLPEFSGILPLRTCRGVVTHMQLSDNFREEYPQHSPSILSDAWIAVQGPRDLYLGSTWEWRSTDYSRNVPTVEASEALEELLLKGSVIYPAISNWTVRGAVAGLRAMPPLTPHGSLPILGCVDNVTGRNHACKYWVFTGLGSRGLFYHAWLGKLMAQAVLSRSEHSIPSELLLWKQKMKQ</sequence>
<dbReference type="Gene3D" id="3.30.9.10">
    <property type="entry name" value="D-Amino Acid Oxidase, subunit A, domain 2"/>
    <property type="match status" value="1"/>
</dbReference>
<dbReference type="PANTHER" id="PTHR13847">
    <property type="entry name" value="SARCOSINE DEHYDROGENASE-RELATED"/>
    <property type="match status" value="1"/>
</dbReference>
<protein>
    <recommendedName>
        <fullName evidence="1">FAD dependent oxidoreductase domain-containing protein</fullName>
    </recommendedName>
</protein>
<dbReference type="Gene3D" id="3.50.50.60">
    <property type="entry name" value="FAD/NAD(P)-binding domain"/>
    <property type="match status" value="1"/>
</dbReference>
<feature type="domain" description="FAD dependent oxidoreductase" evidence="1">
    <location>
        <begin position="82"/>
        <end position="460"/>
    </location>
</feature>
<dbReference type="RefSeq" id="XP_071912086.1">
    <property type="nucleotide sequence ID" value="XM_072055985.1"/>
</dbReference>
<organism evidence="2 3">
    <name type="scientific">Coffea arabica</name>
    <name type="common">Arabian coffee</name>
    <dbReference type="NCBI Taxonomy" id="13443"/>
    <lineage>
        <taxon>Eukaryota</taxon>
        <taxon>Viridiplantae</taxon>
        <taxon>Streptophyta</taxon>
        <taxon>Embryophyta</taxon>
        <taxon>Tracheophyta</taxon>
        <taxon>Spermatophyta</taxon>
        <taxon>Magnoliopsida</taxon>
        <taxon>eudicotyledons</taxon>
        <taxon>Gunneridae</taxon>
        <taxon>Pentapetalae</taxon>
        <taxon>asterids</taxon>
        <taxon>lamiids</taxon>
        <taxon>Gentianales</taxon>
        <taxon>Rubiaceae</taxon>
        <taxon>Ixoroideae</taxon>
        <taxon>Gardenieae complex</taxon>
        <taxon>Bertiereae - Coffeeae clade</taxon>
        <taxon>Coffeeae</taxon>
        <taxon>Coffea</taxon>
    </lineage>
</organism>
<dbReference type="InterPro" id="IPR006076">
    <property type="entry name" value="FAD-dep_OxRdtase"/>
</dbReference>
<dbReference type="SUPFAM" id="SSF51905">
    <property type="entry name" value="FAD/NAD(P)-binding domain"/>
    <property type="match status" value="1"/>
</dbReference>
<gene>
    <name evidence="3" type="primary">LOC113694678</name>
</gene>
<dbReference type="InterPro" id="IPR036188">
    <property type="entry name" value="FAD/NAD-bd_sf"/>
</dbReference>
<dbReference type="Proteomes" id="UP001652660">
    <property type="component" value="Chromosome 6e"/>
</dbReference>
<reference evidence="3" key="1">
    <citation type="submission" date="2025-08" db="UniProtKB">
        <authorList>
            <consortium name="RefSeq"/>
        </authorList>
    </citation>
    <scope>IDENTIFICATION</scope>
    <source>
        <tissue evidence="3">Leaves</tissue>
    </source>
</reference>
<dbReference type="GeneID" id="113694678"/>
<accession>A0ABM4UXT2</accession>
<proteinExistence type="predicted"/>